<reference evidence="2 3" key="1">
    <citation type="submission" date="2016-10" db="EMBL/GenBank/DDBJ databases">
        <authorList>
            <person name="de Groot N.N."/>
        </authorList>
    </citation>
    <scope>NUCLEOTIDE SEQUENCE [LARGE SCALE GENOMIC DNA]</scope>
    <source>
        <strain evidence="2 3">CPCC 202808</strain>
    </source>
</reference>
<reference evidence="1 4" key="2">
    <citation type="submission" date="2020-07" db="EMBL/GenBank/DDBJ databases">
        <title>Sequencing the genomes of 1000 actinobacteria strains.</title>
        <authorList>
            <person name="Klenk H.-P."/>
        </authorList>
    </citation>
    <scope>NUCLEOTIDE SEQUENCE [LARGE SCALE GENOMIC DNA]</scope>
    <source>
        <strain evidence="1 4">DSM 45117</strain>
    </source>
</reference>
<name>A0A1I2NM46_9ACTN</name>
<dbReference type="Proteomes" id="UP000199052">
    <property type="component" value="Unassembled WGS sequence"/>
</dbReference>
<dbReference type="EMBL" id="FOOI01000003">
    <property type="protein sequence ID" value="SFG04912.1"/>
    <property type="molecule type" value="Genomic_DNA"/>
</dbReference>
<accession>A0A1I2NM46</accession>
<dbReference type="EMBL" id="JACBZA010000001">
    <property type="protein sequence ID" value="NYH85446.1"/>
    <property type="molecule type" value="Genomic_DNA"/>
</dbReference>
<dbReference type="STRING" id="504797.SAMN05421678_103446"/>
<gene>
    <name evidence="1" type="ORF">FHR37_004297</name>
    <name evidence="2" type="ORF">SAMN05421678_103446</name>
</gene>
<protein>
    <submittedName>
        <fullName evidence="1">GAF domain-containing protein</fullName>
    </submittedName>
</protein>
<dbReference type="RefSeq" id="WP_092882411.1">
    <property type="nucleotide sequence ID" value="NZ_FOOI01000003.1"/>
</dbReference>
<evidence type="ECO:0000313" key="2">
    <source>
        <dbReference type="EMBL" id="SFG04912.1"/>
    </source>
</evidence>
<keyword evidence="4" id="KW-1185">Reference proteome</keyword>
<evidence type="ECO:0000313" key="3">
    <source>
        <dbReference type="Proteomes" id="UP000199052"/>
    </source>
</evidence>
<sequence length="88" mass="9657">MPRSIRQIIEQADEFARRFEDFEPDAANIEHAEALAVLRRSALARYQAEAVLAEAVQAARRQGLSWAAIGSALGTSGEAARQRYRASA</sequence>
<evidence type="ECO:0000313" key="4">
    <source>
        <dbReference type="Proteomes" id="UP000533017"/>
    </source>
</evidence>
<evidence type="ECO:0000313" key="1">
    <source>
        <dbReference type="EMBL" id="NYH85446.1"/>
    </source>
</evidence>
<organism evidence="2 3">
    <name type="scientific">Actinopolymorpha cephalotaxi</name>
    <dbReference type="NCBI Taxonomy" id="504797"/>
    <lineage>
        <taxon>Bacteria</taxon>
        <taxon>Bacillati</taxon>
        <taxon>Actinomycetota</taxon>
        <taxon>Actinomycetes</taxon>
        <taxon>Propionibacteriales</taxon>
        <taxon>Actinopolymorphaceae</taxon>
        <taxon>Actinopolymorpha</taxon>
    </lineage>
</organism>
<dbReference type="Proteomes" id="UP000533017">
    <property type="component" value="Unassembled WGS sequence"/>
</dbReference>
<dbReference type="OrthoDB" id="4773798at2"/>
<dbReference type="AlphaFoldDB" id="A0A1I2NM46"/>
<proteinExistence type="predicted"/>